<reference evidence="1" key="1">
    <citation type="submission" date="2014-09" db="EMBL/GenBank/DDBJ databases">
        <authorList>
            <person name="Magalhaes I.L.F."/>
            <person name="Oliveira U."/>
            <person name="Santos F.R."/>
            <person name="Vidigal T.H.D.A."/>
            <person name="Brescovit A.D."/>
            <person name="Santos A.J."/>
        </authorList>
    </citation>
    <scope>NUCLEOTIDE SEQUENCE</scope>
    <source>
        <tissue evidence="1">Shoot tissue taken approximately 20 cm above the soil surface</tissue>
    </source>
</reference>
<sequence>MSSLVYPISLNIIRTLYSSVMYIRFWRPALYVSKPSQTMLDKLLFD</sequence>
<dbReference type="EMBL" id="GBRH01217051">
    <property type="protein sequence ID" value="JAD80844.1"/>
    <property type="molecule type" value="Transcribed_RNA"/>
</dbReference>
<dbReference type="AlphaFoldDB" id="A0A0A9CWY0"/>
<proteinExistence type="predicted"/>
<name>A0A0A9CWY0_ARUDO</name>
<evidence type="ECO:0000313" key="1">
    <source>
        <dbReference type="EMBL" id="JAD80844.1"/>
    </source>
</evidence>
<protein>
    <submittedName>
        <fullName evidence="1">Uncharacterized protein</fullName>
    </submittedName>
</protein>
<organism evidence="1">
    <name type="scientific">Arundo donax</name>
    <name type="common">Giant reed</name>
    <name type="synonym">Donax arundinaceus</name>
    <dbReference type="NCBI Taxonomy" id="35708"/>
    <lineage>
        <taxon>Eukaryota</taxon>
        <taxon>Viridiplantae</taxon>
        <taxon>Streptophyta</taxon>
        <taxon>Embryophyta</taxon>
        <taxon>Tracheophyta</taxon>
        <taxon>Spermatophyta</taxon>
        <taxon>Magnoliopsida</taxon>
        <taxon>Liliopsida</taxon>
        <taxon>Poales</taxon>
        <taxon>Poaceae</taxon>
        <taxon>PACMAD clade</taxon>
        <taxon>Arundinoideae</taxon>
        <taxon>Arundineae</taxon>
        <taxon>Arundo</taxon>
    </lineage>
</organism>
<reference evidence="1" key="2">
    <citation type="journal article" date="2015" name="Data Brief">
        <title>Shoot transcriptome of the giant reed, Arundo donax.</title>
        <authorList>
            <person name="Barrero R.A."/>
            <person name="Guerrero F.D."/>
            <person name="Moolhuijzen P."/>
            <person name="Goolsby J.A."/>
            <person name="Tidwell J."/>
            <person name="Bellgard S.E."/>
            <person name="Bellgard M.I."/>
        </authorList>
    </citation>
    <scope>NUCLEOTIDE SEQUENCE</scope>
    <source>
        <tissue evidence="1">Shoot tissue taken approximately 20 cm above the soil surface</tissue>
    </source>
</reference>
<accession>A0A0A9CWY0</accession>